<sequence length="361" mass="39812">MARRMLWCAMVLSLCTGWQTPPVLRQSQRLLPAPPVQGRGGGPLAVLHDGVRHVQRSDERDGASDYELAVGRAIDAVRADVPRILLKEPNLDIFRKDIKLSDPSGLKLQGIRVYKQLHRLIRSIGTMSLTSDSTVTARLWYDKSQGMLKCKVNAQLMPHGNLFGDPFYLNFVSLYYFDANGDISHHVIQRVDLDGNEFDALRWLTTDSEQLMGWLGGRRIPVAQGIPGGVYGNSPASVGPEASDALALSVLRIEDQDFDVYGNIIPPSSDKSDSRKADGSRKPKKNVFLDWLKQLEPEWCEDNLDCPGSQACCDFGVTKVCCNGGIGAHADSDELTELVPQLVPIPVPSNDGYPPQPPQPW</sequence>
<evidence type="ECO:0000256" key="1">
    <source>
        <dbReference type="SAM" id="SignalP"/>
    </source>
</evidence>
<dbReference type="AlphaFoldDB" id="A0A7S2SH94"/>
<feature type="chain" id="PRO_5031543528" evidence="1">
    <location>
        <begin position="18"/>
        <end position="361"/>
    </location>
</feature>
<name>A0A7S2SH94_9STRA</name>
<gene>
    <name evidence="2" type="ORF">RMAR1173_LOCUS14801</name>
</gene>
<organism evidence="2">
    <name type="scientific">Rhizochromulina marina</name>
    <dbReference type="NCBI Taxonomy" id="1034831"/>
    <lineage>
        <taxon>Eukaryota</taxon>
        <taxon>Sar</taxon>
        <taxon>Stramenopiles</taxon>
        <taxon>Ochrophyta</taxon>
        <taxon>Dictyochophyceae</taxon>
        <taxon>Rhizochromulinales</taxon>
        <taxon>Rhizochromulina</taxon>
    </lineage>
</organism>
<reference evidence="2" key="1">
    <citation type="submission" date="2021-01" db="EMBL/GenBank/DDBJ databases">
        <authorList>
            <person name="Corre E."/>
            <person name="Pelletier E."/>
            <person name="Niang G."/>
            <person name="Scheremetjew M."/>
            <person name="Finn R."/>
            <person name="Kale V."/>
            <person name="Holt S."/>
            <person name="Cochrane G."/>
            <person name="Meng A."/>
            <person name="Brown T."/>
            <person name="Cohen L."/>
        </authorList>
    </citation>
    <scope>NUCLEOTIDE SEQUENCE</scope>
    <source>
        <strain evidence="2">CCMP1243</strain>
    </source>
</reference>
<dbReference type="InterPro" id="IPR018790">
    <property type="entry name" value="DUF2358"/>
</dbReference>
<dbReference type="PANTHER" id="PTHR31094:SF2">
    <property type="entry name" value="RIKEN CDNA 2310061I04 GENE"/>
    <property type="match status" value="1"/>
</dbReference>
<feature type="signal peptide" evidence="1">
    <location>
        <begin position="1"/>
        <end position="17"/>
    </location>
</feature>
<dbReference type="EMBL" id="HBHJ01022398">
    <property type="protein sequence ID" value="CAD9699993.1"/>
    <property type="molecule type" value="Transcribed_RNA"/>
</dbReference>
<dbReference type="PANTHER" id="PTHR31094">
    <property type="entry name" value="RIKEN CDNA 2310061I04 GENE"/>
    <property type="match status" value="1"/>
</dbReference>
<protein>
    <submittedName>
        <fullName evidence="2">Uncharacterized protein</fullName>
    </submittedName>
</protein>
<keyword evidence="1" id="KW-0732">Signal</keyword>
<evidence type="ECO:0000313" key="2">
    <source>
        <dbReference type="EMBL" id="CAD9699993.1"/>
    </source>
</evidence>
<proteinExistence type="predicted"/>
<accession>A0A7S2SH94</accession>